<proteinExistence type="predicted"/>
<protein>
    <submittedName>
        <fullName evidence="2">Uncharacterized protein</fullName>
    </submittedName>
</protein>
<evidence type="ECO:0000313" key="2">
    <source>
        <dbReference type="EMBL" id="GAI38755.1"/>
    </source>
</evidence>
<dbReference type="EMBL" id="BARV01023612">
    <property type="protein sequence ID" value="GAI38755.1"/>
    <property type="molecule type" value="Genomic_DNA"/>
</dbReference>
<name>X1PI72_9ZZZZ</name>
<organism evidence="2">
    <name type="scientific">marine sediment metagenome</name>
    <dbReference type="NCBI Taxonomy" id="412755"/>
    <lineage>
        <taxon>unclassified sequences</taxon>
        <taxon>metagenomes</taxon>
        <taxon>ecological metagenomes</taxon>
    </lineage>
</organism>
<feature type="transmembrane region" description="Helical" evidence="1">
    <location>
        <begin position="12"/>
        <end position="38"/>
    </location>
</feature>
<reference evidence="2" key="1">
    <citation type="journal article" date="2014" name="Front. Microbiol.">
        <title>High frequency of phylogenetically diverse reductive dehalogenase-homologous genes in deep subseafloor sedimentary metagenomes.</title>
        <authorList>
            <person name="Kawai M."/>
            <person name="Futagami T."/>
            <person name="Toyoda A."/>
            <person name="Takaki Y."/>
            <person name="Nishi S."/>
            <person name="Hori S."/>
            <person name="Arai W."/>
            <person name="Tsubouchi T."/>
            <person name="Morono Y."/>
            <person name="Uchiyama I."/>
            <person name="Ito T."/>
            <person name="Fujiyama A."/>
            <person name="Inagaki F."/>
            <person name="Takami H."/>
        </authorList>
    </citation>
    <scope>NUCLEOTIDE SEQUENCE</scope>
    <source>
        <strain evidence="2">Expedition CK06-06</strain>
    </source>
</reference>
<sequence length="49" mass="5366">MVDKKDSDVVSYVLGIVSIVMAFFNSPAGLVFGIIGFIQSKKYDCRSYG</sequence>
<gene>
    <name evidence="2" type="ORF">S06H3_38709</name>
</gene>
<keyword evidence="1" id="KW-0472">Membrane</keyword>
<keyword evidence="1" id="KW-0812">Transmembrane</keyword>
<comment type="caution">
    <text evidence="2">The sequence shown here is derived from an EMBL/GenBank/DDBJ whole genome shotgun (WGS) entry which is preliminary data.</text>
</comment>
<evidence type="ECO:0000256" key="1">
    <source>
        <dbReference type="SAM" id="Phobius"/>
    </source>
</evidence>
<keyword evidence="1" id="KW-1133">Transmembrane helix</keyword>
<dbReference type="AlphaFoldDB" id="X1PI72"/>
<accession>X1PI72</accession>